<keyword evidence="7" id="KW-1185">Reference proteome</keyword>
<keyword evidence="4 5" id="KW-0472">Membrane</keyword>
<evidence type="ECO:0000256" key="1">
    <source>
        <dbReference type="ARBA" id="ARBA00004127"/>
    </source>
</evidence>
<dbReference type="Proteomes" id="UP000273158">
    <property type="component" value="Unassembled WGS sequence"/>
</dbReference>
<dbReference type="InterPro" id="IPR008217">
    <property type="entry name" value="Ccc1_fam"/>
</dbReference>
<evidence type="ECO:0000256" key="5">
    <source>
        <dbReference type="SAM" id="Phobius"/>
    </source>
</evidence>
<name>A0A498CAE3_9MICO</name>
<feature type="transmembrane region" description="Helical" evidence="5">
    <location>
        <begin position="231"/>
        <end position="252"/>
    </location>
</feature>
<gene>
    <name evidence="6" type="ORF">C7474_0835</name>
</gene>
<dbReference type="GO" id="GO:0005384">
    <property type="term" value="F:manganese ion transmembrane transporter activity"/>
    <property type="evidence" value="ECO:0007669"/>
    <property type="project" value="InterPro"/>
</dbReference>
<dbReference type="PANTHER" id="PTHR31851">
    <property type="entry name" value="FE(2+)/MN(2+) TRANSPORTER PCL1"/>
    <property type="match status" value="1"/>
</dbReference>
<comment type="caution">
    <text evidence="6">The sequence shown here is derived from an EMBL/GenBank/DDBJ whole genome shotgun (WGS) entry which is preliminary data.</text>
</comment>
<evidence type="ECO:0000256" key="3">
    <source>
        <dbReference type="ARBA" id="ARBA00022989"/>
    </source>
</evidence>
<dbReference type="GO" id="GO:0030026">
    <property type="term" value="P:intracellular manganese ion homeostasis"/>
    <property type="evidence" value="ECO:0007669"/>
    <property type="project" value="InterPro"/>
</dbReference>
<dbReference type="GO" id="GO:0012505">
    <property type="term" value="C:endomembrane system"/>
    <property type="evidence" value="ECO:0007669"/>
    <property type="project" value="UniProtKB-SubCell"/>
</dbReference>
<reference evidence="6 7" key="1">
    <citation type="journal article" date="2015" name="Stand. Genomic Sci.">
        <title>Genomic Encyclopedia of Bacterial and Archaeal Type Strains, Phase III: the genomes of soil and plant-associated and newly described type strains.</title>
        <authorList>
            <person name="Whitman W.B."/>
            <person name="Woyke T."/>
            <person name="Klenk H.P."/>
            <person name="Zhou Y."/>
            <person name="Lilburn T.G."/>
            <person name="Beck B.J."/>
            <person name="De Vos P."/>
            <person name="Vandamme P."/>
            <person name="Eisen J.A."/>
            <person name="Garrity G."/>
            <person name="Hugenholtz P."/>
            <person name="Kyrpides N.C."/>
        </authorList>
    </citation>
    <scope>NUCLEOTIDE SEQUENCE [LARGE SCALE GENOMIC DNA]</scope>
    <source>
        <strain evidence="6 7">S2T63</strain>
    </source>
</reference>
<organism evidence="6 7">
    <name type="scientific">Microbacterium telephonicum</name>
    <dbReference type="NCBI Taxonomy" id="1714841"/>
    <lineage>
        <taxon>Bacteria</taxon>
        <taxon>Bacillati</taxon>
        <taxon>Actinomycetota</taxon>
        <taxon>Actinomycetes</taxon>
        <taxon>Micrococcales</taxon>
        <taxon>Microbacteriaceae</taxon>
        <taxon>Microbacterium</taxon>
    </lineage>
</organism>
<accession>A0A498CAE3</accession>
<feature type="transmembrane region" description="Helical" evidence="5">
    <location>
        <begin position="66"/>
        <end position="86"/>
    </location>
</feature>
<feature type="transmembrane region" description="Helical" evidence="5">
    <location>
        <begin position="169"/>
        <end position="191"/>
    </location>
</feature>
<proteinExistence type="predicted"/>
<evidence type="ECO:0000256" key="4">
    <source>
        <dbReference type="ARBA" id="ARBA00023136"/>
    </source>
</evidence>
<evidence type="ECO:0000313" key="7">
    <source>
        <dbReference type="Proteomes" id="UP000273158"/>
    </source>
</evidence>
<evidence type="ECO:0000256" key="2">
    <source>
        <dbReference type="ARBA" id="ARBA00022692"/>
    </source>
</evidence>
<protein>
    <submittedName>
        <fullName evidence="6">VIT1/CCC1 family predicted Fe2+/Mn2+ transporter</fullName>
    </submittedName>
</protein>
<sequence>MLAVALPAAYREPMTHASAAGDRPEPHATGLAQRLNGLRAGVLGANDGIVSTAAVVVGVAGATPEVMPVLLAGSAALVGGAISMALGEYVSVSSQRDTEHALIEKERSELADDPDGELDELIDLYEQRGLTRQTATAVATELTASDALRAHLAVELNIDQDDVVSPWHAAAASAVAFFVGALLPMATILLLPHPARIVATFAAVLVALAITGYVAAWIGGARRGRAITRTVVGGAIALGATFLVGTLFGTTIG</sequence>
<keyword evidence="2 5" id="KW-0812">Transmembrane</keyword>
<keyword evidence="3 5" id="KW-1133">Transmembrane helix</keyword>
<feature type="transmembrane region" description="Helical" evidence="5">
    <location>
        <begin position="197"/>
        <end position="219"/>
    </location>
</feature>
<evidence type="ECO:0000313" key="6">
    <source>
        <dbReference type="EMBL" id="RLK52874.1"/>
    </source>
</evidence>
<dbReference type="AlphaFoldDB" id="A0A498CAE3"/>
<comment type="subcellular location">
    <subcellularLocation>
        <location evidence="1">Endomembrane system</location>
        <topology evidence="1">Multi-pass membrane protein</topology>
    </subcellularLocation>
</comment>
<dbReference type="EMBL" id="RCDB01000001">
    <property type="protein sequence ID" value="RLK52874.1"/>
    <property type="molecule type" value="Genomic_DNA"/>
</dbReference>
<dbReference type="Pfam" id="PF01988">
    <property type="entry name" value="VIT1"/>
    <property type="match status" value="1"/>
</dbReference>
<dbReference type="CDD" id="cd02432">
    <property type="entry name" value="Nodulin-21_like_1"/>
    <property type="match status" value="1"/>
</dbReference>